<sequence>MIPFIGQGDLWEKLYKILVWLHHRWIHPGLFSNRSSLGNVILLFGVVMTGIGVFNISGFTAPVHRNFACIFRNLYEKIVVHFYSFLRMISYSIKYNKNPAFPQPKTWGTGSIPCFK</sequence>
<accession>A0A645GDH2</accession>
<organism evidence="2">
    <name type="scientific">bioreactor metagenome</name>
    <dbReference type="NCBI Taxonomy" id="1076179"/>
    <lineage>
        <taxon>unclassified sequences</taxon>
        <taxon>metagenomes</taxon>
        <taxon>ecological metagenomes</taxon>
    </lineage>
</organism>
<dbReference type="EMBL" id="VSSQ01073961">
    <property type="protein sequence ID" value="MPN24948.1"/>
    <property type="molecule type" value="Genomic_DNA"/>
</dbReference>
<dbReference type="AlphaFoldDB" id="A0A645GDH2"/>
<keyword evidence="1" id="KW-1133">Transmembrane helix</keyword>
<keyword evidence="1" id="KW-0812">Transmembrane</keyword>
<gene>
    <name evidence="2" type="ORF">SDC9_172354</name>
</gene>
<comment type="caution">
    <text evidence="2">The sequence shown here is derived from an EMBL/GenBank/DDBJ whole genome shotgun (WGS) entry which is preliminary data.</text>
</comment>
<protein>
    <submittedName>
        <fullName evidence="2">Uncharacterized protein</fullName>
    </submittedName>
</protein>
<keyword evidence="1" id="KW-0472">Membrane</keyword>
<name>A0A645GDH2_9ZZZZ</name>
<evidence type="ECO:0000313" key="2">
    <source>
        <dbReference type="EMBL" id="MPN24948.1"/>
    </source>
</evidence>
<evidence type="ECO:0000256" key="1">
    <source>
        <dbReference type="SAM" id="Phobius"/>
    </source>
</evidence>
<proteinExistence type="predicted"/>
<reference evidence="2" key="1">
    <citation type="submission" date="2019-08" db="EMBL/GenBank/DDBJ databases">
        <authorList>
            <person name="Kucharzyk K."/>
            <person name="Murdoch R.W."/>
            <person name="Higgins S."/>
            <person name="Loffler F."/>
        </authorList>
    </citation>
    <scope>NUCLEOTIDE SEQUENCE</scope>
</reference>
<feature type="transmembrane region" description="Helical" evidence="1">
    <location>
        <begin position="37"/>
        <end position="56"/>
    </location>
</feature>